<dbReference type="KEGG" id="doa:AXF15_12080"/>
<dbReference type="STRING" id="888061.AXF15_12080"/>
<evidence type="ECO:0000256" key="3">
    <source>
        <dbReference type="ARBA" id="ARBA00022605"/>
    </source>
</evidence>
<dbReference type="PANTHER" id="PTHR20836">
    <property type="entry name" value="DIHYDRODIPICOLINATE REDUCTASE"/>
    <property type="match status" value="1"/>
</dbReference>
<feature type="domain" description="Dihydrodipicolinate reductase N-terminal" evidence="14">
    <location>
        <begin position="4"/>
        <end position="119"/>
    </location>
</feature>
<dbReference type="InterPro" id="IPR000846">
    <property type="entry name" value="DapB_N"/>
</dbReference>
<dbReference type="GO" id="GO:0016726">
    <property type="term" value="F:oxidoreductase activity, acting on CH or CH2 groups, NAD or NADP as acceptor"/>
    <property type="evidence" value="ECO:0007669"/>
    <property type="project" value="UniProtKB-UniRule"/>
</dbReference>
<keyword evidence="8 13" id="KW-0457">Lysine biosynthesis</keyword>
<evidence type="ECO:0000256" key="7">
    <source>
        <dbReference type="ARBA" id="ARBA00023027"/>
    </source>
</evidence>
<dbReference type="NCBIfam" id="TIGR00036">
    <property type="entry name" value="dapB"/>
    <property type="match status" value="1"/>
</dbReference>
<evidence type="ECO:0000256" key="2">
    <source>
        <dbReference type="ARBA" id="ARBA00022490"/>
    </source>
</evidence>
<evidence type="ECO:0000256" key="10">
    <source>
        <dbReference type="ARBA" id="ARBA00038983"/>
    </source>
</evidence>
<comment type="catalytic activity">
    <reaction evidence="12 13">
        <text>(S)-2,3,4,5-tetrahydrodipicolinate + NAD(+) + H2O = (2S,4S)-4-hydroxy-2,3,4,5-tetrahydrodipicolinate + NADH + H(+)</text>
        <dbReference type="Rhea" id="RHEA:35323"/>
        <dbReference type="ChEBI" id="CHEBI:15377"/>
        <dbReference type="ChEBI" id="CHEBI:15378"/>
        <dbReference type="ChEBI" id="CHEBI:16845"/>
        <dbReference type="ChEBI" id="CHEBI:57540"/>
        <dbReference type="ChEBI" id="CHEBI:57945"/>
        <dbReference type="ChEBI" id="CHEBI:67139"/>
        <dbReference type="EC" id="1.17.1.8"/>
    </reaction>
</comment>
<evidence type="ECO:0000313" key="16">
    <source>
        <dbReference type="EMBL" id="AMD93763.1"/>
    </source>
</evidence>
<keyword evidence="2 13" id="KW-0963">Cytoplasm</keyword>
<dbReference type="EMBL" id="CP014230">
    <property type="protein sequence ID" value="AMD93763.1"/>
    <property type="molecule type" value="Genomic_DNA"/>
</dbReference>
<comment type="subunit">
    <text evidence="13">Homotetramer.</text>
</comment>
<feature type="binding site" evidence="13">
    <location>
        <position position="36"/>
    </location>
    <ligand>
        <name>NADP(+)</name>
        <dbReference type="ChEBI" id="CHEBI:58349"/>
    </ligand>
</feature>
<feature type="binding site" evidence="13">
    <location>
        <begin position="159"/>
        <end position="160"/>
    </location>
    <ligand>
        <name>(S)-2,3,4,5-tetrahydrodipicolinate</name>
        <dbReference type="ChEBI" id="CHEBI:16845"/>
    </ligand>
</feature>
<dbReference type="InterPro" id="IPR023940">
    <property type="entry name" value="DHDPR_bac"/>
</dbReference>
<dbReference type="CDD" id="cd02274">
    <property type="entry name" value="DHDPR_N"/>
    <property type="match status" value="1"/>
</dbReference>
<keyword evidence="3 13" id="KW-0028">Amino-acid biosynthesis</keyword>
<evidence type="ECO:0000256" key="6">
    <source>
        <dbReference type="ARBA" id="ARBA00023002"/>
    </source>
</evidence>
<feature type="active site" description="Proton donor/acceptor" evidence="13">
    <location>
        <position position="149"/>
    </location>
</feature>
<dbReference type="SUPFAM" id="SSF51735">
    <property type="entry name" value="NAD(P)-binding Rossmann-fold domains"/>
    <property type="match status" value="1"/>
</dbReference>
<protein>
    <recommendedName>
        <fullName evidence="10 13">4-hydroxy-tetrahydrodipicolinate reductase</fullName>
        <shortName evidence="13">HTPA reductase</shortName>
        <ecNumber evidence="10 13">1.17.1.8</ecNumber>
    </recommendedName>
</protein>
<evidence type="ECO:0000259" key="15">
    <source>
        <dbReference type="Pfam" id="PF05173"/>
    </source>
</evidence>
<dbReference type="PIRSF" id="PIRSF000161">
    <property type="entry name" value="DHPR"/>
    <property type="match status" value="1"/>
</dbReference>
<keyword evidence="6 13" id="KW-0560">Oxidoreductase</keyword>
<name>A0A0X8JSJ0_9BACT</name>
<dbReference type="EC" id="1.17.1.8" evidence="10 13"/>
<dbReference type="FunFam" id="3.30.360.10:FF:000004">
    <property type="entry name" value="4-hydroxy-tetrahydrodipicolinate reductase"/>
    <property type="match status" value="1"/>
</dbReference>
<dbReference type="Pfam" id="PF05173">
    <property type="entry name" value="DapB_C"/>
    <property type="match status" value="1"/>
</dbReference>
<evidence type="ECO:0000259" key="14">
    <source>
        <dbReference type="Pfam" id="PF01113"/>
    </source>
</evidence>
<feature type="binding site" evidence="13">
    <location>
        <begin position="116"/>
        <end position="119"/>
    </location>
    <ligand>
        <name>NAD(+)</name>
        <dbReference type="ChEBI" id="CHEBI:57540"/>
    </ligand>
</feature>
<dbReference type="SUPFAM" id="SSF55347">
    <property type="entry name" value="Glyceraldehyde-3-phosphate dehydrogenase-like, C-terminal domain"/>
    <property type="match status" value="1"/>
</dbReference>
<feature type="binding site" evidence="13">
    <location>
        <position position="150"/>
    </location>
    <ligand>
        <name>(S)-2,3,4,5-tetrahydrodipicolinate</name>
        <dbReference type="ChEBI" id="CHEBI:16845"/>
    </ligand>
</feature>
<feature type="active site" description="Proton donor" evidence="13">
    <location>
        <position position="153"/>
    </location>
</feature>
<keyword evidence="4 13" id="KW-0521">NADP</keyword>
<reference evidence="17" key="1">
    <citation type="submission" date="2016-02" db="EMBL/GenBank/DDBJ databases">
        <authorList>
            <person name="Holder M.E."/>
            <person name="Ajami N.J."/>
            <person name="Petrosino J.F."/>
        </authorList>
    </citation>
    <scope>NUCLEOTIDE SEQUENCE [LARGE SCALE GENOMIC DNA]</scope>
    <source>
        <strain evidence="17">DSM 12838</strain>
    </source>
</reference>
<dbReference type="GO" id="GO:0050661">
    <property type="term" value="F:NADP binding"/>
    <property type="evidence" value="ECO:0007669"/>
    <property type="project" value="UniProtKB-UniRule"/>
</dbReference>
<dbReference type="Gene3D" id="3.30.360.10">
    <property type="entry name" value="Dihydrodipicolinate Reductase, domain 2"/>
    <property type="match status" value="1"/>
</dbReference>
<evidence type="ECO:0000256" key="9">
    <source>
        <dbReference type="ARBA" id="ARBA00037922"/>
    </source>
</evidence>
<evidence type="ECO:0000256" key="5">
    <source>
        <dbReference type="ARBA" id="ARBA00022915"/>
    </source>
</evidence>
<evidence type="ECO:0000313" key="17">
    <source>
        <dbReference type="Proteomes" id="UP000063964"/>
    </source>
</evidence>
<comment type="catalytic activity">
    <reaction evidence="11 13">
        <text>(S)-2,3,4,5-tetrahydrodipicolinate + NADP(+) + H2O = (2S,4S)-4-hydroxy-2,3,4,5-tetrahydrodipicolinate + NADPH + H(+)</text>
        <dbReference type="Rhea" id="RHEA:35331"/>
        <dbReference type="ChEBI" id="CHEBI:15377"/>
        <dbReference type="ChEBI" id="CHEBI:15378"/>
        <dbReference type="ChEBI" id="CHEBI:16845"/>
        <dbReference type="ChEBI" id="CHEBI:57783"/>
        <dbReference type="ChEBI" id="CHEBI:58349"/>
        <dbReference type="ChEBI" id="CHEBI:67139"/>
        <dbReference type="EC" id="1.17.1.8"/>
    </reaction>
</comment>
<comment type="similarity">
    <text evidence="1 13">Belongs to the DapB family.</text>
</comment>
<feature type="binding site" evidence="13">
    <location>
        <begin position="92"/>
        <end position="94"/>
    </location>
    <ligand>
        <name>NAD(+)</name>
        <dbReference type="ChEBI" id="CHEBI:57540"/>
    </ligand>
</feature>
<comment type="pathway">
    <text evidence="9 13">Amino-acid biosynthesis; L-lysine biosynthesis via DAP pathway; (S)-tetrahydrodipicolinate from L-aspartate: step 4/4.</text>
</comment>
<proteinExistence type="inferred from homology"/>
<dbReference type="InterPro" id="IPR022664">
    <property type="entry name" value="DapB_N_CS"/>
</dbReference>
<dbReference type="PROSITE" id="PS01298">
    <property type="entry name" value="DAPB"/>
    <property type="match status" value="1"/>
</dbReference>
<sequence>MSVPVIIMGAGGRMGSTLTRLALESEKFVLAGVVERAEYSAGLESLGCPVAHDLEDALAAAPEAVVIDFTAPEVTLAAARVASRTGNPVVIGTTGLNGAQIAELEKLAVSCRMFWSPNMSVGVYALTRILPELSRILGEDYDMEITEIHHHHKKDAPSGTAVRLAQVLAGARGWDLADVGNYGRHGLPGARPARELGVHALRGGDVVGDHTVYFFGPGERVEVTHRAHSRENFARGALRAAVWLITREPGGLYGMDHLLGGLA</sequence>
<evidence type="ECO:0000256" key="13">
    <source>
        <dbReference type="HAMAP-Rule" id="MF_00102"/>
    </source>
</evidence>
<dbReference type="PANTHER" id="PTHR20836:SF0">
    <property type="entry name" value="4-HYDROXY-TETRAHYDRODIPICOLINATE REDUCTASE 1, CHLOROPLASTIC-RELATED"/>
    <property type="match status" value="1"/>
</dbReference>
<dbReference type="GO" id="GO:0005737">
    <property type="term" value="C:cytoplasm"/>
    <property type="evidence" value="ECO:0007669"/>
    <property type="project" value="UniProtKB-SubCell"/>
</dbReference>
<dbReference type="InterPro" id="IPR036291">
    <property type="entry name" value="NAD(P)-bd_dom_sf"/>
</dbReference>
<evidence type="ECO:0000256" key="4">
    <source>
        <dbReference type="ARBA" id="ARBA00022857"/>
    </source>
</evidence>
<dbReference type="GO" id="GO:0051287">
    <property type="term" value="F:NAD binding"/>
    <property type="evidence" value="ECO:0007669"/>
    <property type="project" value="UniProtKB-UniRule"/>
</dbReference>
<feature type="domain" description="Dihydrodipicolinate reductase C-terminal" evidence="15">
    <location>
        <begin position="122"/>
        <end position="259"/>
    </location>
</feature>
<comment type="caution">
    <text evidence="13">Was originally thought to be a dihydrodipicolinate reductase (DHDPR), catalyzing the conversion of dihydrodipicolinate to tetrahydrodipicolinate. However, it was shown in E.coli that the substrate of the enzymatic reaction is not dihydrodipicolinate (DHDP) but in fact (2S,4S)-4-hydroxy-2,3,4,5-tetrahydrodipicolinic acid (HTPA), the product released by the DapA-catalyzed reaction.</text>
</comment>
<dbReference type="UniPathway" id="UPA00034">
    <property type="reaction ID" value="UER00018"/>
</dbReference>
<dbReference type="AlphaFoldDB" id="A0A0X8JSJ0"/>
<keyword evidence="5 13" id="KW-0220">Diaminopimelate biosynthesis</keyword>
<comment type="function">
    <text evidence="13">Catalyzes the conversion of 4-hydroxy-tetrahydrodipicolinate (HTPA) to tetrahydrodipicolinate.</text>
</comment>
<dbReference type="GO" id="GO:0008839">
    <property type="term" value="F:4-hydroxy-tetrahydrodipicolinate reductase"/>
    <property type="evidence" value="ECO:0007669"/>
    <property type="project" value="UniProtKB-UniRule"/>
</dbReference>
<evidence type="ECO:0000256" key="11">
    <source>
        <dbReference type="ARBA" id="ARBA00049080"/>
    </source>
</evidence>
<dbReference type="GO" id="GO:0019877">
    <property type="term" value="P:diaminopimelate biosynthetic process"/>
    <property type="evidence" value="ECO:0007669"/>
    <property type="project" value="UniProtKB-UniRule"/>
</dbReference>
<keyword evidence="7 13" id="KW-0520">NAD</keyword>
<accession>A0A0X8JSJ0</accession>
<gene>
    <name evidence="13" type="primary">dapB</name>
    <name evidence="16" type="ORF">AXF15_12080</name>
</gene>
<dbReference type="RefSeq" id="WP_066607927.1">
    <property type="nucleotide sequence ID" value="NZ_CP014230.1"/>
</dbReference>
<keyword evidence="17" id="KW-1185">Reference proteome</keyword>
<dbReference type="Gene3D" id="3.40.50.720">
    <property type="entry name" value="NAD(P)-binding Rossmann-like Domain"/>
    <property type="match status" value="1"/>
</dbReference>
<dbReference type="InterPro" id="IPR022663">
    <property type="entry name" value="DapB_C"/>
</dbReference>
<dbReference type="GO" id="GO:0009089">
    <property type="term" value="P:lysine biosynthetic process via diaminopimelate"/>
    <property type="evidence" value="ECO:0007669"/>
    <property type="project" value="UniProtKB-UniRule"/>
</dbReference>
<dbReference type="Proteomes" id="UP000063964">
    <property type="component" value="Chromosome"/>
</dbReference>
<dbReference type="Pfam" id="PF01113">
    <property type="entry name" value="DapB_N"/>
    <property type="match status" value="1"/>
</dbReference>
<evidence type="ECO:0000256" key="8">
    <source>
        <dbReference type="ARBA" id="ARBA00023154"/>
    </source>
</evidence>
<dbReference type="HAMAP" id="MF_00102">
    <property type="entry name" value="DapB"/>
    <property type="match status" value="1"/>
</dbReference>
<evidence type="ECO:0000256" key="12">
    <source>
        <dbReference type="ARBA" id="ARBA00049396"/>
    </source>
</evidence>
<comment type="subcellular location">
    <subcellularLocation>
        <location evidence="13">Cytoplasm</location>
    </subcellularLocation>
</comment>
<dbReference type="OrthoDB" id="9790352at2"/>
<organism evidence="16 17">
    <name type="scientific">Desulfomicrobium orale DSM 12838</name>
    <dbReference type="NCBI Taxonomy" id="888061"/>
    <lineage>
        <taxon>Bacteria</taxon>
        <taxon>Pseudomonadati</taxon>
        <taxon>Thermodesulfobacteriota</taxon>
        <taxon>Desulfovibrionia</taxon>
        <taxon>Desulfovibrionales</taxon>
        <taxon>Desulfomicrobiaceae</taxon>
        <taxon>Desulfomicrobium</taxon>
    </lineage>
</organism>
<feature type="binding site" evidence="13">
    <location>
        <position position="35"/>
    </location>
    <ligand>
        <name>NAD(+)</name>
        <dbReference type="ChEBI" id="CHEBI:57540"/>
    </ligand>
</feature>
<evidence type="ECO:0000256" key="1">
    <source>
        <dbReference type="ARBA" id="ARBA00006642"/>
    </source>
</evidence>
<feature type="binding site" evidence="13">
    <location>
        <begin position="9"/>
        <end position="14"/>
    </location>
    <ligand>
        <name>NAD(+)</name>
        <dbReference type="ChEBI" id="CHEBI:57540"/>
    </ligand>
</feature>